<dbReference type="PROSITE" id="PS50065">
    <property type="entry name" value="HMG_COA_REDUCTASE_4"/>
    <property type="match status" value="1"/>
</dbReference>
<proteinExistence type="inferred from homology"/>
<evidence type="ECO:0000256" key="5">
    <source>
        <dbReference type="SAM" id="MobiDB-lite"/>
    </source>
</evidence>
<protein>
    <recommendedName>
        <fullName evidence="2">hydroxymethylglutaryl-CoA reductase (NADPH)</fullName>
        <ecNumber evidence="2">1.1.1.34</ecNumber>
    </recommendedName>
</protein>
<dbReference type="PANTHER" id="PTHR10572:SF24">
    <property type="entry name" value="3-HYDROXY-3-METHYLGLUTARYL-COENZYME A REDUCTASE"/>
    <property type="match status" value="1"/>
</dbReference>
<dbReference type="PRINTS" id="PR00071">
    <property type="entry name" value="HMGCOARDTASE"/>
</dbReference>
<gene>
    <name evidence="6" type="ORF">I6N98_14005</name>
</gene>
<name>A0A7T4UPX6_9GAMM</name>
<dbReference type="InterPro" id="IPR004554">
    <property type="entry name" value="HMG_CoA_Rdtase_eu_arc"/>
</dbReference>
<keyword evidence="7" id="KW-1185">Reference proteome</keyword>
<evidence type="ECO:0000256" key="2">
    <source>
        <dbReference type="ARBA" id="ARBA00012999"/>
    </source>
</evidence>
<dbReference type="AlphaFoldDB" id="A0A7T4UPX6"/>
<keyword evidence="3" id="KW-0521">NADP</keyword>
<evidence type="ECO:0000256" key="3">
    <source>
        <dbReference type="ARBA" id="ARBA00022857"/>
    </source>
</evidence>
<dbReference type="InterPro" id="IPR002202">
    <property type="entry name" value="HMG_CoA_Rdtase"/>
</dbReference>
<dbReference type="GO" id="GO:0008299">
    <property type="term" value="P:isoprenoid biosynthetic process"/>
    <property type="evidence" value="ECO:0007669"/>
    <property type="project" value="InterPro"/>
</dbReference>
<comment type="similarity">
    <text evidence="1">Belongs to the HMG-CoA reductase family.</text>
</comment>
<dbReference type="PANTHER" id="PTHR10572">
    <property type="entry name" value="3-HYDROXY-3-METHYLGLUTARYL-COENZYME A REDUCTASE"/>
    <property type="match status" value="1"/>
</dbReference>
<feature type="region of interest" description="Disordered" evidence="5">
    <location>
        <begin position="1"/>
        <end position="46"/>
    </location>
</feature>
<dbReference type="InterPro" id="IPR009023">
    <property type="entry name" value="HMG_CoA_Rdtase_NAD(P)-bd_sf"/>
</dbReference>
<organism evidence="6 7">
    <name type="scientific">Spongiibacter nanhainus</name>
    <dbReference type="NCBI Taxonomy" id="2794344"/>
    <lineage>
        <taxon>Bacteria</taxon>
        <taxon>Pseudomonadati</taxon>
        <taxon>Pseudomonadota</taxon>
        <taxon>Gammaproteobacteria</taxon>
        <taxon>Cellvibrionales</taxon>
        <taxon>Spongiibacteraceae</taxon>
        <taxon>Spongiibacter</taxon>
    </lineage>
</organism>
<dbReference type="CDD" id="cd00643">
    <property type="entry name" value="HMG-CoA_reductase_classI"/>
    <property type="match status" value="1"/>
</dbReference>
<dbReference type="InterPro" id="IPR009029">
    <property type="entry name" value="HMG_CoA_Rdtase_sub-bd_dom_sf"/>
</dbReference>
<dbReference type="EMBL" id="CP066167">
    <property type="protein sequence ID" value="QQD17468.1"/>
    <property type="molecule type" value="Genomic_DNA"/>
</dbReference>
<evidence type="ECO:0000313" key="6">
    <source>
        <dbReference type="EMBL" id="QQD17468.1"/>
    </source>
</evidence>
<dbReference type="KEGG" id="snan:I6N98_14005"/>
<dbReference type="Pfam" id="PF00368">
    <property type="entry name" value="HMG-CoA_red"/>
    <property type="match status" value="1"/>
</dbReference>
<dbReference type="SUPFAM" id="SSF56542">
    <property type="entry name" value="Substrate-binding domain of HMG-CoA reductase"/>
    <property type="match status" value="1"/>
</dbReference>
<dbReference type="InterPro" id="IPR023074">
    <property type="entry name" value="HMG_CoA_Rdtase_cat_sf"/>
</dbReference>
<evidence type="ECO:0000256" key="4">
    <source>
        <dbReference type="ARBA" id="ARBA00023002"/>
    </source>
</evidence>
<dbReference type="Gene3D" id="3.90.770.10">
    <property type="entry name" value="3-hydroxy-3-methylglutaryl-coenzyme A Reductase, Chain A, domain 2"/>
    <property type="match status" value="1"/>
</dbReference>
<dbReference type="GO" id="GO:0015936">
    <property type="term" value="P:coenzyme A metabolic process"/>
    <property type="evidence" value="ECO:0007669"/>
    <property type="project" value="InterPro"/>
</dbReference>
<dbReference type="Proteomes" id="UP000596063">
    <property type="component" value="Chromosome"/>
</dbReference>
<sequence length="392" mass="42570">MSNNNKIPRLKGKDYSEEAARQRREFLESQTGASLSHTAHYSLPPESVSGNTENFIGVVQMPLGVAGPYQINGDHAQGEFYIPLATTEGTLVASYSRGMRVVSESGGVSVSVVEEFMQRAPLFEFATAREAIAFSQWLDARYDDIKKEAEKSSSVAKLQHIQKWVVANKLFTRFNYTTGDAAGQNMTGKATHMACQWILKTYDGAFTNFSLSGGIETDKKHSHMNLLHPRGKRVVAEAVIKRDILLDTMRADPVNMVKLRQRTILGSLLAGSAYNGPHSANGIASLFIATGQDEANVVESHTGLAFMELTDDGDLYYSVTLPSVICASYGGGTGLATQRECLEMLGCYGKGKAKKLAEIIAATVLAGDLSLAAAIVSDEWVSSHDQYGRNRP</sequence>
<dbReference type="EC" id="1.1.1.34" evidence="2"/>
<feature type="compositionally biased region" description="Basic and acidic residues" evidence="5">
    <location>
        <begin position="11"/>
        <end position="27"/>
    </location>
</feature>
<dbReference type="GO" id="GO:0004420">
    <property type="term" value="F:hydroxymethylglutaryl-CoA reductase (NADPH) activity"/>
    <property type="evidence" value="ECO:0007669"/>
    <property type="project" value="UniProtKB-EC"/>
</dbReference>
<dbReference type="RefSeq" id="WP_198568969.1">
    <property type="nucleotide sequence ID" value="NZ_CP066167.1"/>
</dbReference>
<reference evidence="6 7" key="1">
    <citation type="submission" date="2020-12" db="EMBL/GenBank/DDBJ databases">
        <authorList>
            <person name="Shan Y."/>
        </authorList>
    </citation>
    <scope>NUCLEOTIDE SEQUENCE [LARGE SCALE GENOMIC DNA]</scope>
    <source>
        <strain evidence="7">csc3.9</strain>
    </source>
</reference>
<evidence type="ECO:0000256" key="1">
    <source>
        <dbReference type="ARBA" id="ARBA00007661"/>
    </source>
</evidence>
<accession>A0A7T4UPX6</accession>
<evidence type="ECO:0000313" key="7">
    <source>
        <dbReference type="Proteomes" id="UP000596063"/>
    </source>
</evidence>
<dbReference type="Gene3D" id="3.30.70.420">
    <property type="entry name" value="Hydroxymethylglutaryl-CoA reductase, class I/II, NAD/NADP-binding domain"/>
    <property type="match status" value="1"/>
</dbReference>
<keyword evidence="4" id="KW-0560">Oxidoreductase</keyword>
<dbReference type="SUPFAM" id="SSF55035">
    <property type="entry name" value="NAD-binding domain of HMG-CoA reductase"/>
    <property type="match status" value="1"/>
</dbReference>
<feature type="compositionally biased region" description="Polar residues" evidence="5">
    <location>
        <begin position="28"/>
        <end position="39"/>
    </location>
</feature>